<dbReference type="InterPro" id="IPR004176">
    <property type="entry name" value="Clp_R_N"/>
</dbReference>
<proteinExistence type="predicted"/>
<dbReference type="InterPro" id="IPR044217">
    <property type="entry name" value="CLPT1/2"/>
</dbReference>
<dbReference type="PROSITE" id="PS51903">
    <property type="entry name" value="CLP_R"/>
    <property type="match status" value="1"/>
</dbReference>
<sequence length="184" mass="20326">MFERFTQAARRAVVLAQEEARDAGADHVGAEHLLYGVLHEAEEIPAVVLRTWDVDARRVSALARTLGDLDEEALSALGIDLDHVRRTAEAEFGPGALDGPRWGRHRRRRVPGHVPFTDEAKRTLELALVAALEAHERELTVAHLFLGLLRTDAGTTLRLLHRLGVPASADELPRLVRAHRDDAA</sequence>
<evidence type="ECO:0000259" key="2">
    <source>
        <dbReference type="PROSITE" id="PS51903"/>
    </source>
</evidence>
<evidence type="ECO:0000313" key="3">
    <source>
        <dbReference type="EMBL" id="SEQ35822.1"/>
    </source>
</evidence>
<evidence type="ECO:0000313" key="4">
    <source>
        <dbReference type="Proteomes" id="UP000198504"/>
    </source>
</evidence>
<accession>A0A1H9FD30</accession>
<dbReference type="SUPFAM" id="SSF81923">
    <property type="entry name" value="Double Clp-N motif"/>
    <property type="match status" value="2"/>
</dbReference>
<dbReference type="EMBL" id="FOFA01000003">
    <property type="protein sequence ID" value="SEQ35822.1"/>
    <property type="molecule type" value="Genomic_DNA"/>
</dbReference>
<dbReference type="PANTHER" id="PTHR47016">
    <property type="entry name" value="ATP-DEPENDENT CLP PROTEASE ATP-BINDING SUBUNIT CLPT1, CHLOROPLASTIC"/>
    <property type="match status" value="1"/>
</dbReference>
<dbReference type="PANTHER" id="PTHR47016:SF5">
    <property type="entry name" value="CLP DOMAIN SUPERFAMILY PROTEIN"/>
    <property type="match status" value="1"/>
</dbReference>
<organism evidence="3 4">
    <name type="scientific">Microlunatus flavus</name>
    <dbReference type="NCBI Taxonomy" id="1036181"/>
    <lineage>
        <taxon>Bacteria</taxon>
        <taxon>Bacillati</taxon>
        <taxon>Actinomycetota</taxon>
        <taxon>Actinomycetes</taxon>
        <taxon>Propionibacteriales</taxon>
        <taxon>Propionibacteriaceae</taxon>
        <taxon>Microlunatus</taxon>
    </lineage>
</organism>
<dbReference type="InterPro" id="IPR036628">
    <property type="entry name" value="Clp_N_dom_sf"/>
</dbReference>
<dbReference type="RefSeq" id="WP_091178962.1">
    <property type="nucleotide sequence ID" value="NZ_FOFA01000003.1"/>
</dbReference>
<keyword evidence="1" id="KW-0677">Repeat</keyword>
<reference evidence="4" key="1">
    <citation type="submission" date="2016-10" db="EMBL/GenBank/DDBJ databases">
        <authorList>
            <person name="Varghese N."/>
            <person name="Submissions S."/>
        </authorList>
    </citation>
    <scope>NUCLEOTIDE SEQUENCE [LARGE SCALE GENOMIC DNA]</scope>
    <source>
        <strain evidence="4">CGMCC 4.6856</strain>
    </source>
</reference>
<dbReference type="STRING" id="1036181.SAMN05421756_103234"/>
<evidence type="ECO:0000256" key="1">
    <source>
        <dbReference type="PROSITE-ProRule" id="PRU01251"/>
    </source>
</evidence>
<gene>
    <name evidence="3" type="ORF">SAMN05421756_103234</name>
</gene>
<dbReference type="Gene3D" id="1.10.1780.10">
    <property type="entry name" value="Clp, N-terminal domain"/>
    <property type="match status" value="2"/>
</dbReference>
<dbReference type="OrthoDB" id="3628183at2"/>
<protein>
    <submittedName>
        <fullName evidence="3">Clp amino terminal domain-containing protein, pathogenicity island component</fullName>
    </submittedName>
</protein>
<name>A0A1H9FD30_9ACTN</name>
<keyword evidence="4" id="KW-1185">Reference proteome</keyword>
<feature type="domain" description="Clp R" evidence="2">
    <location>
        <begin position="2"/>
        <end position="181"/>
    </location>
</feature>
<dbReference type="AlphaFoldDB" id="A0A1H9FD30"/>
<dbReference type="Proteomes" id="UP000198504">
    <property type="component" value="Unassembled WGS sequence"/>
</dbReference>
<dbReference type="Pfam" id="PF02861">
    <property type="entry name" value="Clp_N"/>
    <property type="match status" value="2"/>
</dbReference>